<dbReference type="AlphaFoldDB" id="A0A139LBQ7"/>
<protein>
    <submittedName>
        <fullName evidence="1">Uncharacterized protein</fullName>
    </submittedName>
</protein>
<sequence>MQYDNKIVKQMYFVAIHLFFFIINNKGPNQKVAFRRIKPCFI</sequence>
<proteinExistence type="predicted"/>
<evidence type="ECO:0000313" key="1">
    <source>
        <dbReference type="EMBL" id="KXT48851.1"/>
    </source>
</evidence>
<organism evidence="1">
    <name type="scientific">Bacteroides intestinalis</name>
    <dbReference type="NCBI Taxonomy" id="329854"/>
    <lineage>
        <taxon>Bacteria</taxon>
        <taxon>Pseudomonadati</taxon>
        <taxon>Bacteroidota</taxon>
        <taxon>Bacteroidia</taxon>
        <taxon>Bacteroidales</taxon>
        <taxon>Bacteroidaceae</taxon>
        <taxon>Bacteroides</taxon>
    </lineage>
</organism>
<dbReference type="Proteomes" id="UP000070319">
    <property type="component" value="Unassembled WGS sequence"/>
</dbReference>
<reference evidence="1 2" key="1">
    <citation type="submission" date="2016-02" db="EMBL/GenBank/DDBJ databases">
        <authorList>
            <person name="Wen L."/>
            <person name="He K."/>
            <person name="Yang H."/>
        </authorList>
    </citation>
    <scope>NUCLEOTIDE SEQUENCE [LARGE SCALE GENOMIC DNA]</scope>
    <source>
        <strain evidence="1 2">KLE1704</strain>
    </source>
</reference>
<evidence type="ECO:0000313" key="2">
    <source>
        <dbReference type="Proteomes" id="UP000070319"/>
    </source>
</evidence>
<accession>A0A139LBQ7</accession>
<gene>
    <name evidence="1" type="ORF">HMPREF2531_02717</name>
</gene>
<name>A0A139LBQ7_9BACE</name>
<dbReference type="EMBL" id="LTDF01000094">
    <property type="protein sequence ID" value="KXT48851.1"/>
    <property type="molecule type" value="Genomic_DNA"/>
</dbReference>
<dbReference type="PATRIC" id="fig|329854.7.peg.2769"/>
<comment type="caution">
    <text evidence="1">The sequence shown here is derived from an EMBL/GenBank/DDBJ whole genome shotgun (WGS) entry which is preliminary data.</text>
</comment>